<dbReference type="SUPFAM" id="SSF51735">
    <property type="entry name" value="NAD(P)-binding Rossmann-fold domains"/>
    <property type="match status" value="1"/>
</dbReference>
<feature type="domain" description="NmrA-like" evidence="1">
    <location>
        <begin position="2"/>
        <end position="248"/>
    </location>
</feature>
<dbReference type="EMBL" id="SLWS01000003">
    <property type="protein sequence ID" value="TCO61043.1"/>
    <property type="molecule type" value="Genomic_DNA"/>
</dbReference>
<dbReference type="InterPro" id="IPR008030">
    <property type="entry name" value="NmrA-like"/>
</dbReference>
<dbReference type="AlphaFoldDB" id="A0A4R2JLU1"/>
<evidence type="ECO:0000313" key="2">
    <source>
        <dbReference type="EMBL" id="TCO61043.1"/>
    </source>
</evidence>
<dbReference type="Gene3D" id="3.90.25.10">
    <property type="entry name" value="UDP-galactose 4-epimerase, domain 1"/>
    <property type="match status" value="1"/>
</dbReference>
<dbReference type="InterPro" id="IPR051604">
    <property type="entry name" value="Ergot_Alk_Oxidoreductase"/>
</dbReference>
<evidence type="ECO:0000313" key="3">
    <source>
        <dbReference type="Proteomes" id="UP000295680"/>
    </source>
</evidence>
<accession>A0A4R2JLU1</accession>
<comment type="caution">
    <text evidence="2">The sequence shown here is derived from an EMBL/GenBank/DDBJ whole genome shotgun (WGS) entry which is preliminary data.</text>
</comment>
<dbReference type="OrthoDB" id="3510772at2"/>
<dbReference type="RefSeq" id="WP_132116467.1">
    <property type="nucleotide sequence ID" value="NZ_SLWS01000003.1"/>
</dbReference>
<organism evidence="2 3">
    <name type="scientific">Actinocrispum wychmicini</name>
    <dbReference type="NCBI Taxonomy" id="1213861"/>
    <lineage>
        <taxon>Bacteria</taxon>
        <taxon>Bacillati</taxon>
        <taxon>Actinomycetota</taxon>
        <taxon>Actinomycetes</taxon>
        <taxon>Pseudonocardiales</taxon>
        <taxon>Pseudonocardiaceae</taxon>
        <taxon>Actinocrispum</taxon>
    </lineage>
</organism>
<dbReference type="PANTHER" id="PTHR43162:SF1">
    <property type="entry name" value="PRESTALK A DIFFERENTIATION PROTEIN A"/>
    <property type="match status" value="1"/>
</dbReference>
<keyword evidence="3" id="KW-1185">Reference proteome</keyword>
<reference evidence="2 3" key="1">
    <citation type="submission" date="2019-03" db="EMBL/GenBank/DDBJ databases">
        <title>Genomic Encyclopedia of Type Strains, Phase IV (KMG-IV): sequencing the most valuable type-strain genomes for metagenomic binning, comparative biology and taxonomic classification.</title>
        <authorList>
            <person name="Goeker M."/>
        </authorList>
    </citation>
    <scope>NUCLEOTIDE SEQUENCE [LARGE SCALE GENOMIC DNA]</scope>
    <source>
        <strain evidence="2 3">DSM 45934</strain>
    </source>
</reference>
<evidence type="ECO:0000259" key="1">
    <source>
        <dbReference type="Pfam" id="PF05368"/>
    </source>
</evidence>
<gene>
    <name evidence="2" type="ORF">EV192_103626</name>
</gene>
<dbReference type="Pfam" id="PF05368">
    <property type="entry name" value="NmrA"/>
    <property type="match status" value="1"/>
</dbReference>
<protein>
    <submittedName>
        <fullName evidence="2">Uncharacterized protein YbjT (DUF2867 family)</fullName>
    </submittedName>
</protein>
<proteinExistence type="predicted"/>
<name>A0A4R2JLU1_9PSEU</name>
<dbReference type="InterPro" id="IPR036291">
    <property type="entry name" value="NAD(P)-bd_dom_sf"/>
</dbReference>
<dbReference type="Gene3D" id="3.40.50.720">
    <property type="entry name" value="NAD(P)-binding Rossmann-like Domain"/>
    <property type="match status" value="1"/>
</dbReference>
<dbReference type="PANTHER" id="PTHR43162">
    <property type="match status" value="1"/>
</dbReference>
<dbReference type="Proteomes" id="UP000295680">
    <property type="component" value="Unassembled WGS sequence"/>
</dbReference>
<sequence length="290" mass="31106">MILVIGGTGTVGSALLPRLVDRRVPVTALVRTGPAEPIAGVRYVVGDAGEPAALHAALTGVDQVFLAMGNGPRQRELELGVVEAAARAGVQHLVKLSAPVADTVAVARLHQEVERAVVAAELEHTFLRPYAFQQNLLRLAPMIGHTGMFTGTTGHHPLNMVDARDVADVAAVALTSRRTRGQALVLTGPEAISYPQVADLLTALGRPTRYLDLPPDRMRQELDHMGQPSWLVEHLLEIQALTRTHRETPTPAVRAVTGHEPRRLVDFLGEHLHAFTTPEVVSSAVSSAND</sequence>